<comment type="caution">
    <text evidence="1">The sequence shown here is derived from an EMBL/GenBank/DDBJ whole genome shotgun (WGS) entry which is preliminary data.</text>
</comment>
<dbReference type="EMBL" id="CM055111">
    <property type="protein sequence ID" value="KAJ7519472.1"/>
    <property type="molecule type" value="Genomic_DNA"/>
</dbReference>
<reference evidence="2" key="1">
    <citation type="journal article" date="2024" name="Proc. Natl. Acad. Sci. U.S.A.">
        <title>Extraordinary preservation of gene collinearity over three hundred million years revealed in homosporous lycophytes.</title>
        <authorList>
            <person name="Li C."/>
            <person name="Wickell D."/>
            <person name="Kuo L.Y."/>
            <person name="Chen X."/>
            <person name="Nie B."/>
            <person name="Liao X."/>
            <person name="Peng D."/>
            <person name="Ji J."/>
            <person name="Jenkins J."/>
            <person name="Williams M."/>
            <person name="Shu S."/>
            <person name="Plott C."/>
            <person name="Barry K."/>
            <person name="Rajasekar S."/>
            <person name="Grimwood J."/>
            <person name="Han X."/>
            <person name="Sun S."/>
            <person name="Hou Z."/>
            <person name="He W."/>
            <person name="Dai G."/>
            <person name="Sun C."/>
            <person name="Schmutz J."/>
            <person name="Leebens-Mack J.H."/>
            <person name="Li F.W."/>
            <person name="Wang L."/>
        </authorList>
    </citation>
    <scope>NUCLEOTIDE SEQUENCE [LARGE SCALE GENOMIC DNA]</scope>
    <source>
        <strain evidence="2">cv. PW_Plant_1</strain>
    </source>
</reference>
<evidence type="ECO:0000313" key="1">
    <source>
        <dbReference type="EMBL" id="KAJ7519472.1"/>
    </source>
</evidence>
<evidence type="ECO:0000313" key="2">
    <source>
        <dbReference type="Proteomes" id="UP001162992"/>
    </source>
</evidence>
<organism evidence="1 2">
    <name type="scientific">Diphasiastrum complanatum</name>
    <name type="common">Issler's clubmoss</name>
    <name type="synonym">Lycopodium complanatum</name>
    <dbReference type="NCBI Taxonomy" id="34168"/>
    <lineage>
        <taxon>Eukaryota</taxon>
        <taxon>Viridiplantae</taxon>
        <taxon>Streptophyta</taxon>
        <taxon>Embryophyta</taxon>
        <taxon>Tracheophyta</taxon>
        <taxon>Lycopodiopsida</taxon>
        <taxon>Lycopodiales</taxon>
        <taxon>Lycopodiaceae</taxon>
        <taxon>Lycopodioideae</taxon>
        <taxon>Diphasiastrum</taxon>
    </lineage>
</organism>
<name>A0ACC2API4_DIPCM</name>
<gene>
    <name evidence="1" type="ORF">O6H91_20G040100</name>
</gene>
<accession>A0ACC2API4</accession>
<keyword evidence="2" id="KW-1185">Reference proteome</keyword>
<dbReference type="Proteomes" id="UP001162992">
    <property type="component" value="Chromosome 20"/>
</dbReference>
<proteinExistence type="predicted"/>
<protein>
    <submittedName>
        <fullName evidence="1">Uncharacterized protein</fullName>
    </submittedName>
</protein>
<sequence>MGDGEHAHVCTMGNCGEKCDCVIPQKAKAWVNNVLKTVNPFEKLEKVRLLEESSEELLLAAIQKTANNQAPLGERRRKIDGLRGEDLPIFTPFIDHSLGIDLRNDLPTASATHDLSEAVVSVSTLQIYVVTWNMNGKLPSSNLAELVDNGLGRYDLYAIGLQEAPNSFIESFFADVLGEDYSLIATSMMLSLQLCLFVKKSLQKYFSDMKIDKVGVGGLGGVVGRQKGAVAVTFRFKEASFLFVACHLAPHQGNLEERNAQYSRICQSLFSRPSAGICSCLQNTAVVADEYEEQALCRSIVEDSDLVVWFGDLNYRVEGSRSSVGLMVKHNLEKFLWAKDQLSREFQHGHIFSGFQEGPLSFRPTYKYDVGTDNYDSSEKERVPSWTDRILIKVSQKSYVKADLQDYNSINSLKTSDHRPVKALVKVSNLE</sequence>